<protein>
    <recommendedName>
        <fullName evidence="9">Reverse transcriptase RNase H-like domain-containing protein</fullName>
    </recommendedName>
</protein>
<keyword evidence="1" id="KW-0808">Transferase</keyword>
<keyword evidence="8" id="KW-1133">Transmembrane helix</keyword>
<evidence type="ECO:0000256" key="3">
    <source>
        <dbReference type="ARBA" id="ARBA00022722"/>
    </source>
</evidence>
<evidence type="ECO:0000313" key="11">
    <source>
        <dbReference type="Proteomes" id="UP001159363"/>
    </source>
</evidence>
<name>A0ABQ9GMF2_9NEOP</name>
<feature type="region of interest" description="Disordered" evidence="7">
    <location>
        <begin position="984"/>
        <end position="1035"/>
    </location>
</feature>
<keyword evidence="8" id="KW-0812">Transmembrane</keyword>
<evidence type="ECO:0000256" key="4">
    <source>
        <dbReference type="ARBA" id="ARBA00022759"/>
    </source>
</evidence>
<evidence type="ECO:0000259" key="9">
    <source>
        <dbReference type="Pfam" id="PF17917"/>
    </source>
</evidence>
<organism evidence="10 11">
    <name type="scientific">Dryococelus australis</name>
    <dbReference type="NCBI Taxonomy" id="614101"/>
    <lineage>
        <taxon>Eukaryota</taxon>
        <taxon>Metazoa</taxon>
        <taxon>Ecdysozoa</taxon>
        <taxon>Arthropoda</taxon>
        <taxon>Hexapoda</taxon>
        <taxon>Insecta</taxon>
        <taxon>Pterygota</taxon>
        <taxon>Neoptera</taxon>
        <taxon>Polyneoptera</taxon>
        <taxon>Phasmatodea</taxon>
        <taxon>Verophasmatodea</taxon>
        <taxon>Anareolatae</taxon>
        <taxon>Phasmatidae</taxon>
        <taxon>Eurycanthinae</taxon>
        <taxon>Dryococelus</taxon>
    </lineage>
</organism>
<sequence length="1307" mass="149451">MLLHCMCGIQDILTVGVTVLSVIVCVVVLVVVSYIDRWLPIMTAARVMQPLQEILITWWTGISQHHVLISPRNWKRMGTKCNCHCEKDWGDNTQCGHDLGDVRCGSGSPLLFWILAIKMAWCMHKGCLASRQCCQQHLTLEAARCCCCSGATLVHVLAAVVVSYIERWLPINRAAREAQLLQEIHITWWTAISHVRLCTTSQCNQQYSSSEGGVESGHGETLRVSDDLLCGCAGRGIPGNVPGSALVSETSTCFGYTFPCSGCAIPCVKKAAEHCSEVTRKSRGAGHYDNSSMFKNMAPYLRPAEHPARSRRSKMERERHENYTKAQPEQVAAHRPVFPQVGISPDLLQHTESTTTNTSPTTMIGHKRESPVGQTNRPVLPLNFHTCGLFMADCSTDGVAEDIPSTSSNICVRFVTERVSWVTSICPHRIDVVCRVVSVMKCSPDLCETNSLMQDSDHWTNLNARILSYFGALTETQQRLGIYEKKTLAFIFVLEKFALYIEHDECDMYTDNQTLNWILNNPQEFGKLGVWEVHRRLRAAKLQVVAKMDHGSVQDNYKLVDLVLHRNYVLADLGKDLTEKLIRIVLLGFSPPTPQLLFAFVPGARKATTLIVLSGFSSGYPPPPGDFIYIIIELVQPLEDTEEEITAGVSAVTQEIHMEIWNEKDKDSREYNVDMQDNVNGYADVDDQEIMKMKRTAREMENSKIEDYLRLNEKMKVMEKVKVKGDLEKTEVMKIMKMGRAKEMENSKIEDYLRLNEKMKVMEKVKAKGDLEKMEVMKIMKMRAKEMENSKIEDYLRLNEKMKVMEKVKVKGDLEKTEVMKIMKMGRAKEMENSKIVDYLRLNEKIKVMEKVKAKGDLEKMEVIKIMKMRAKEMENSKIEDYLRLNEKMKVMEKVKVKGDLEKMEVMNVQEDVYSQEHFRNREQKKSMGDVKVAEDVQKQGSVVEQHECKENNVMRAMEKWKEKENVKMQDHLKRVLVDEVPSAKLEKEEMDADSAGPGESSITTDNEAATVTHDKEEAPKKATTSTRQEKPELETVDVMQDRLLVKRMEEDGNSIFGAFSHQMYQTVPGFAGHTKHTRLLRRYTAKHLWDKRDEYWDLLKEGVLHHKNRKGAFDNALAVEYFRSFSYENRVVIVSLEYQNTGKPKIVLDDCVVYAEVGEWGGNLQADIDKIWLWTRKNKMKINVRKTKVVRFTRKKMISRDMYTHLETTVDKVNAYIKDLMNPGFPGGTAVIKGFADYYHVNVVVFIDQMGFTEIDSEHQDAKKTAMVLRTMVSDENGEVFYHFDSVVQVLPIEEESEEESEEEQS</sequence>
<evidence type="ECO:0000256" key="2">
    <source>
        <dbReference type="ARBA" id="ARBA00022695"/>
    </source>
</evidence>
<keyword evidence="5" id="KW-0378">Hydrolase</keyword>
<dbReference type="SUPFAM" id="SSF56672">
    <property type="entry name" value="DNA/RNA polymerases"/>
    <property type="match status" value="1"/>
</dbReference>
<feature type="region of interest" description="Disordered" evidence="7">
    <location>
        <begin position="354"/>
        <end position="377"/>
    </location>
</feature>
<keyword evidence="2" id="KW-0548">Nucleotidyltransferase</keyword>
<evidence type="ECO:0000256" key="1">
    <source>
        <dbReference type="ARBA" id="ARBA00022679"/>
    </source>
</evidence>
<evidence type="ECO:0000313" key="10">
    <source>
        <dbReference type="EMBL" id="KAJ8873206.1"/>
    </source>
</evidence>
<keyword evidence="11" id="KW-1185">Reference proteome</keyword>
<dbReference type="Gene3D" id="3.90.70.80">
    <property type="match status" value="1"/>
</dbReference>
<comment type="caution">
    <text evidence="10">The sequence shown here is derived from an EMBL/GenBank/DDBJ whole genome shotgun (WGS) entry which is preliminary data.</text>
</comment>
<evidence type="ECO:0000256" key="6">
    <source>
        <dbReference type="ARBA" id="ARBA00022918"/>
    </source>
</evidence>
<feature type="transmembrane region" description="Helical" evidence="8">
    <location>
        <begin position="12"/>
        <end position="35"/>
    </location>
</feature>
<keyword evidence="6" id="KW-0695">RNA-directed DNA polymerase</keyword>
<evidence type="ECO:0000256" key="5">
    <source>
        <dbReference type="ARBA" id="ARBA00022801"/>
    </source>
</evidence>
<proteinExistence type="predicted"/>
<feature type="domain" description="Reverse transcriptase RNase H-like" evidence="9">
    <location>
        <begin position="461"/>
        <end position="531"/>
    </location>
</feature>
<gene>
    <name evidence="10" type="ORF">PR048_026839</name>
</gene>
<feature type="compositionally biased region" description="Polar residues" evidence="7">
    <location>
        <begin position="1001"/>
        <end position="1010"/>
    </location>
</feature>
<dbReference type="InterPro" id="IPR043502">
    <property type="entry name" value="DNA/RNA_pol_sf"/>
</dbReference>
<dbReference type="Proteomes" id="UP001159363">
    <property type="component" value="Chromosome 10"/>
</dbReference>
<keyword evidence="8" id="KW-0472">Membrane</keyword>
<evidence type="ECO:0000256" key="7">
    <source>
        <dbReference type="SAM" id="MobiDB-lite"/>
    </source>
</evidence>
<dbReference type="Pfam" id="PF17917">
    <property type="entry name" value="RT_RNaseH"/>
    <property type="match status" value="1"/>
</dbReference>
<dbReference type="InterPro" id="IPR041373">
    <property type="entry name" value="RT_RNaseH"/>
</dbReference>
<reference evidence="10 11" key="1">
    <citation type="submission" date="2023-02" db="EMBL/GenBank/DDBJ databases">
        <title>LHISI_Scaffold_Assembly.</title>
        <authorList>
            <person name="Stuart O.P."/>
            <person name="Cleave R."/>
            <person name="Magrath M.J.L."/>
            <person name="Mikheyev A.S."/>
        </authorList>
    </citation>
    <scope>NUCLEOTIDE SEQUENCE [LARGE SCALE GENOMIC DNA]</scope>
    <source>
        <strain evidence="10">Daus_M_001</strain>
        <tissue evidence="10">Leg muscle</tissue>
    </source>
</reference>
<keyword evidence="4" id="KW-0255">Endonuclease</keyword>
<accession>A0ABQ9GMF2</accession>
<dbReference type="EMBL" id="JARBHB010000011">
    <property type="protein sequence ID" value="KAJ8873206.1"/>
    <property type="molecule type" value="Genomic_DNA"/>
</dbReference>
<evidence type="ECO:0000256" key="8">
    <source>
        <dbReference type="SAM" id="Phobius"/>
    </source>
</evidence>
<keyword evidence="3" id="KW-0540">Nuclease</keyword>